<evidence type="ECO:0000313" key="1">
    <source>
        <dbReference type="EMBL" id="CAH1418278.1"/>
    </source>
</evidence>
<name>A0AAU9M0U6_9ASTR</name>
<accession>A0AAU9M0U6</accession>
<protein>
    <submittedName>
        <fullName evidence="1">Uncharacterized protein</fullName>
    </submittedName>
</protein>
<evidence type="ECO:0000313" key="2">
    <source>
        <dbReference type="Proteomes" id="UP001157418"/>
    </source>
</evidence>
<sequence length="82" mass="9545">MSSPLFLFSRFQRLKNTSCLLGQNSISCFFGTTQVQIASDVGQANVEVTEEQLLLMHRAITYRNYTHLYMRFFGCKSRLRRS</sequence>
<dbReference type="EMBL" id="CAKMRJ010000113">
    <property type="protein sequence ID" value="CAH1418278.1"/>
    <property type="molecule type" value="Genomic_DNA"/>
</dbReference>
<comment type="caution">
    <text evidence="1">The sequence shown here is derived from an EMBL/GenBank/DDBJ whole genome shotgun (WGS) entry which is preliminary data.</text>
</comment>
<gene>
    <name evidence="1" type="ORF">LVIROSA_LOCUS5882</name>
</gene>
<keyword evidence="2" id="KW-1185">Reference proteome</keyword>
<proteinExistence type="predicted"/>
<dbReference type="Proteomes" id="UP001157418">
    <property type="component" value="Unassembled WGS sequence"/>
</dbReference>
<reference evidence="1 2" key="1">
    <citation type="submission" date="2022-01" db="EMBL/GenBank/DDBJ databases">
        <authorList>
            <person name="Xiong W."/>
            <person name="Schranz E."/>
        </authorList>
    </citation>
    <scope>NUCLEOTIDE SEQUENCE [LARGE SCALE GENOMIC DNA]</scope>
</reference>
<dbReference type="AlphaFoldDB" id="A0AAU9M0U6"/>
<organism evidence="1 2">
    <name type="scientific">Lactuca virosa</name>
    <dbReference type="NCBI Taxonomy" id="75947"/>
    <lineage>
        <taxon>Eukaryota</taxon>
        <taxon>Viridiplantae</taxon>
        <taxon>Streptophyta</taxon>
        <taxon>Embryophyta</taxon>
        <taxon>Tracheophyta</taxon>
        <taxon>Spermatophyta</taxon>
        <taxon>Magnoliopsida</taxon>
        <taxon>eudicotyledons</taxon>
        <taxon>Gunneridae</taxon>
        <taxon>Pentapetalae</taxon>
        <taxon>asterids</taxon>
        <taxon>campanulids</taxon>
        <taxon>Asterales</taxon>
        <taxon>Asteraceae</taxon>
        <taxon>Cichorioideae</taxon>
        <taxon>Cichorieae</taxon>
        <taxon>Lactucinae</taxon>
        <taxon>Lactuca</taxon>
    </lineage>
</organism>